<accession>A0ABV5BRP1</accession>
<feature type="transmembrane region" description="Helical" evidence="5">
    <location>
        <begin position="353"/>
        <end position="371"/>
    </location>
</feature>
<dbReference type="PROSITE" id="PS50850">
    <property type="entry name" value="MFS"/>
    <property type="match status" value="1"/>
</dbReference>
<dbReference type="InterPro" id="IPR036259">
    <property type="entry name" value="MFS_trans_sf"/>
</dbReference>
<evidence type="ECO:0000259" key="6">
    <source>
        <dbReference type="PROSITE" id="PS50850"/>
    </source>
</evidence>
<feature type="transmembrane region" description="Helical" evidence="5">
    <location>
        <begin position="177"/>
        <end position="195"/>
    </location>
</feature>
<dbReference type="InterPro" id="IPR049680">
    <property type="entry name" value="FLVCR1-2_SLC49-like"/>
</dbReference>
<evidence type="ECO:0000256" key="1">
    <source>
        <dbReference type="ARBA" id="ARBA00004141"/>
    </source>
</evidence>
<evidence type="ECO:0000256" key="3">
    <source>
        <dbReference type="ARBA" id="ARBA00022989"/>
    </source>
</evidence>
<dbReference type="Pfam" id="PF07690">
    <property type="entry name" value="MFS_1"/>
    <property type="match status" value="1"/>
</dbReference>
<dbReference type="PANTHER" id="PTHR10924:SF6">
    <property type="entry name" value="SOLUTE CARRIER FAMILY 49 MEMBER A3"/>
    <property type="match status" value="1"/>
</dbReference>
<dbReference type="RefSeq" id="WP_016545206.1">
    <property type="nucleotide sequence ID" value="NZ_JBHILI010000010.1"/>
</dbReference>
<feature type="domain" description="Major facilitator superfamily (MFS) profile" evidence="6">
    <location>
        <begin position="15"/>
        <end position="402"/>
    </location>
</feature>
<evidence type="ECO:0000256" key="5">
    <source>
        <dbReference type="SAM" id="Phobius"/>
    </source>
</evidence>
<feature type="transmembrane region" description="Helical" evidence="5">
    <location>
        <begin position="377"/>
        <end position="397"/>
    </location>
</feature>
<feature type="transmembrane region" description="Helical" evidence="5">
    <location>
        <begin position="317"/>
        <end position="341"/>
    </location>
</feature>
<dbReference type="SUPFAM" id="SSF103473">
    <property type="entry name" value="MFS general substrate transporter"/>
    <property type="match status" value="1"/>
</dbReference>
<comment type="subcellular location">
    <subcellularLocation>
        <location evidence="1">Membrane</location>
        <topology evidence="1">Multi-pass membrane protein</topology>
    </subcellularLocation>
</comment>
<dbReference type="Proteomes" id="UP001580391">
    <property type="component" value="Unassembled WGS sequence"/>
</dbReference>
<sequence length="418" mass="44929">MRENQVKVYGYRWVILGLYALITAIIQIQWLTLASVARDAKLFYGVSGFQIDLLSMIFLAVFVLIAIPASYVIDTYGIRIGVGIGAVLTGGFGFLKGLYASDFNIVLLSQIGLAIAQPFILNAVTKVSVQWFPIMERATAVALGTLAQFVGIIIVMILTPRLIGDTNPDPSKIPGILLQYGIVSLAGAVIFLAFFREKPPTSPSTHGEDSKIKVFEGLKHILNQKDMQKALLLFLIGLGIFNAISTCIDQICEQKGLNMTQSGDIAGMMLMSGIIGGIFVPLISDKVGKRQPFLLAAMAGFLPGILLLAFAQDYALVLTGAFLIGFFLLGIGAPIGFQYCAEITSPAPESSSQGLLLLIGQVSGIAFIVGMDTLGMGLFLKIFIGLGVVNLLISFLLKESPMMDYGAEKVQENSLTRK</sequence>
<dbReference type="EMBL" id="JBHILJ010000009">
    <property type="protein sequence ID" value="MFB5737973.1"/>
    <property type="molecule type" value="Genomic_DNA"/>
</dbReference>
<dbReference type="Gene3D" id="1.20.1250.20">
    <property type="entry name" value="MFS general substrate transporter like domains"/>
    <property type="match status" value="2"/>
</dbReference>
<comment type="caution">
    <text evidence="7">The sequence shown here is derived from an EMBL/GenBank/DDBJ whole genome shotgun (WGS) entry which is preliminary data.</text>
</comment>
<feature type="transmembrane region" description="Helical" evidence="5">
    <location>
        <begin position="230"/>
        <end position="251"/>
    </location>
</feature>
<dbReference type="PANTHER" id="PTHR10924">
    <property type="entry name" value="MAJOR FACILITATOR SUPERFAMILY PROTEIN-RELATED"/>
    <property type="match status" value="1"/>
</dbReference>
<keyword evidence="8" id="KW-1185">Reference proteome</keyword>
<feature type="transmembrane region" description="Helical" evidence="5">
    <location>
        <begin position="12"/>
        <end position="33"/>
    </location>
</feature>
<keyword evidence="3 5" id="KW-1133">Transmembrane helix</keyword>
<feature type="transmembrane region" description="Helical" evidence="5">
    <location>
        <begin position="293"/>
        <end position="311"/>
    </location>
</feature>
<name>A0ABV5BRP1_9LEPT</name>
<keyword evidence="4 5" id="KW-0472">Membrane</keyword>
<protein>
    <submittedName>
        <fullName evidence="7">MFS transporter</fullName>
    </submittedName>
</protein>
<feature type="transmembrane region" description="Helical" evidence="5">
    <location>
        <begin position="105"/>
        <end position="125"/>
    </location>
</feature>
<feature type="transmembrane region" description="Helical" evidence="5">
    <location>
        <begin position="263"/>
        <end position="284"/>
    </location>
</feature>
<feature type="transmembrane region" description="Helical" evidence="5">
    <location>
        <begin position="137"/>
        <end position="157"/>
    </location>
</feature>
<dbReference type="InterPro" id="IPR011701">
    <property type="entry name" value="MFS"/>
</dbReference>
<dbReference type="InterPro" id="IPR020846">
    <property type="entry name" value="MFS_dom"/>
</dbReference>
<feature type="transmembrane region" description="Helical" evidence="5">
    <location>
        <begin position="53"/>
        <end position="73"/>
    </location>
</feature>
<evidence type="ECO:0000256" key="2">
    <source>
        <dbReference type="ARBA" id="ARBA00022692"/>
    </source>
</evidence>
<organism evidence="7 8">
    <name type="scientific">Leptospira wolffii</name>
    <dbReference type="NCBI Taxonomy" id="409998"/>
    <lineage>
        <taxon>Bacteria</taxon>
        <taxon>Pseudomonadati</taxon>
        <taxon>Spirochaetota</taxon>
        <taxon>Spirochaetia</taxon>
        <taxon>Leptospirales</taxon>
        <taxon>Leptospiraceae</taxon>
        <taxon>Leptospira</taxon>
    </lineage>
</organism>
<keyword evidence="2 5" id="KW-0812">Transmembrane</keyword>
<evidence type="ECO:0000313" key="8">
    <source>
        <dbReference type="Proteomes" id="UP001580391"/>
    </source>
</evidence>
<gene>
    <name evidence="7" type="ORF">ACE5IX_15730</name>
</gene>
<proteinExistence type="predicted"/>
<feature type="transmembrane region" description="Helical" evidence="5">
    <location>
        <begin position="80"/>
        <end position="99"/>
    </location>
</feature>
<reference evidence="7 8" key="1">
    <citation type="submission" date="2024-09" db="EMBL/GenBank/DDBJ databases">
        <title>Taxonomic and Genotyping Characterization of Leptospira Strains isolated from Multiple Sources in Colombia highlights the importance of intermediate species.</title>
        <authorList>
            <person name="Torres Higuera L."/>
            <person name="Rojas Tapias D."/>
            <person name="Jimenez Velasquez S."/>
            <person name="Renjifo Ibanez C."/>
        </authorList>
    </citation>
    <scope>NUCLEOTIDE SEQUENCE [LARGE SCALE GENOMIC DNA]</scope>
    <source>
        <strain evidence="7 8">Lep080</strain>
    </source>
</reference>
<evidence type="ECO:0000256" key="4">
    <source>
        <dbReference type="ARBA" id="ARBA00023136"/>
    </source>
</evidence>
<evidence type="ECO:0000313" key="7">
    <source>
        <dbReference type="EMBL" id="MFB5737973.1"/>
    </source>
</evidence>